<keyword evidence="5" id="KW-0808">Transferase</keyword>
<dbReference type="PANTHER" id="PTHR41523">
    <property type="entry name" value="TWO-COMPONENT SYSTEM SENSOR PROTEIN"/>
    <property type="match status" value="1"/>
</dbReference>
<dbReference type="EC" id="2.7.13.3" evidence="3"/>
<sequence length="238" mass="25883">MLLERLPLAAGRPIFGYVAAVALAGLALAARMAVADWLPPGFPFVTFFPAVILSAFLFGLKPGILTAILCGIASIPFFPTPPDGQLFGIGGIVALGFYTFVVVTDIALVHWMQRANARLAAERERTATLAERSDLLFSELQHRVSNNLQVVASLLHLQRRNISDETARTALAESARRLELIGRIHRQLHDPNGVQVGNTLFFQQLGDGLVEAEGRPEVRCQVMADDAIILKPEQVVPV</sequence>
<proteinExistence type="predicted"/>
<dbReference type="Proteomes" id="UP000248597">
    <property type="component" value="Unassembled WGS sequence"/>
</dbReference>
<dbReference type="EMBL" id="QFPJ01000117">
    <property type="protein sequence ID" value="PZQ19983.1"/>
    <property type="molecule type" value="Genomic_DNA"/>
</dbReference>
<evidence type="ECO:0000256" key="2">
    <source>
        <dbReference type="ARBA" id="ARBA00004141"/>
    </source>
</evidence>
<evidence type="ECO:0000259" key="15">
    <source>
        <dbReference type="Pfam" id="PF13493"/>
    </source>
</evidence>
<keyword evidence="9" id="KW-0067">ATP-binding</keyword>
<evidence type="ECO:0000256" key="9">
    <source>
        <dbReference type="ARBA" id="ARBA00022840"/>
    </source>
</evidence>
<comment type="subcellular location">
    <subcellularLocation>
        <location evidence="2">Membrane</location>
        <topology evidence="2">Multi-pass membrane protein</topology>
    </subcellularLocation>
</comment>
<keyword evidence="6 13" id="KW-0812">Transmembrane</keyword>
<evidence type="ECO:0000313" key="17">
    <source>
        <dbReference type="Proteomes" id="UP000248597"/>
    </source>
</evidence>
<organism evidence="16 17">
    <name type="scientific">Sphingopyxis macrogoltabida</name>
    <name type="common">Sphingomonas macrogoltabidus</name>
    <dbReference type="NCBI Taxonomy" id="33050"/>
    <lineage>
        <taxon>Bacteria</taxon>
        <taxon>Pseudomonadati</taxon>
        <taxon>Pseudomonadota</taxon>
        <taxon>Alphaproteobacteria</taxon>
        <taxon>Sphingomonadales</taxon>
        <taxon>Sphingomonadaceae</taxon>
        <taxon>Sphingopyxis</taxon>
    </lineage>
</organism>
<feature type="transmembrane region" description="Helical" evidence="13">
    <location>
        <begin position="14"/>
        <end position="34"/>
    </location>
</feature>
<evidence type="ECO:0000259" key="14">
    <source>
        <dbReference type="Pfam" id="PF07568"/>
    </source>
</evidence>
<accession>A0A2W5MQI3</accession>
<dbReference type="Pfam" id="PF13493">
    <property type="entry name" value="DUF4118"/>
    <property type="match status" value="1"/>
</dbReference>
<evidence type="ECO:0000256" key="10">
    <source>
        <dbReference type="ARBA" id="ARBA00022989"/>
    </source>
</evidence>
<evidence type="ECO:0000256" key="4">
    <source>
        <dbReference type="ARBA" id="ARBA00022553"/>
    </source>
</evidence>
<keyword evidence="11" id="KW-0902">Two-component regulatory system</keyword>
<dbReference type="GO" id="GO:0005524">
    <property type="term" value="F:ATP binding"/>
    <property type="evidence" value="ECO:0007669"/>
    <property type="project" value="UniProtKB-KW"/>
</dbReference>
<keyword evidence="8 16" id="KW-0418">Kinase</keyword>
<keyword evidence="12 13" id="KW-0472">Membrane</keyword>
<evidence type="ECO:0000256" key="7">
    <source>
        <dbReference type="ARBA" id="ARBA00022741"/>
    </source>
</evidence>
<protein>
    <recommendedName>
        <fullName evidence="3">histidine kinase</fullName>
        <ecNumber evidence="3">2.7.13.3</ecNumber>
    </recommendedName>
</protein>
<evidence type="ECO:0000256" key="5">
    <source>
        <dbReference type="ARBA" id="ARBA00022679"/>
    </source>
</evidence>
<dbReference type="GO" id="GO:0004673">
    <property type="term" value="F:protein histidine kinase activity"/>
    <property type="evidence" value="ECO:0007669"/>
    <property type="project" value="UniProtKB-EC"/>
</dbReference>
<gene>
    <name evidence="16" type="ORF">DI569_16805</name>
</gene>
<feature type="non-terminal residue" evidence="16">
    <location>
        <position position="238"/>
    </location>
</feature>
<dbReference type="Pfam" id="PF07568">
    <property type="entry name" value="HisKA_2"/>
    <property type="match status" value="1"/>
</dbReference>
<keyword evidence="4" id="KW-0597">Phosphoprotein</keyword>
<keyword evidence="10 13" id="KW-1133">Transmembrane helix</keyword>
<dbReference type="InterPro" id="IPR038318">
    <property type="entry name" value="KdpD_sf"/>
</dbReference>
<dbReference type="Gene3D" id="1.20.120.620">
    <property type="entry name" value="Backbone structure of the membrane domain of e. Coli histidine kinase receptor kdpd"/>
    <property type="match status" value="1"/>
</dbReference>
<keyword evidence="7" id="KW-0547">Nucleotide-binding</keyword>
<evidence type="ECO:0000256" key="11">
    <source>
        <dbReference type="ARBA" id="ARBA00023012"/>
    </source>
</evidence>
<dbReference type="GO" id="GO:0000160">
    <property type="term" value="P:phosphorelay signal transduction system"/>
    <property type="evidence" value="ECO:0007669"/>
    <property type="project" value="UniProtKB-KW"/>
</dbReference>
<feature type="transmembrane region" description="Helical" evidence="13">
    <location>
        <begin position="63"/>
        <end position="80"/>
    </location>
</feature>
<feature type="transmembrane region" description="Helical" evidence="13">
    <location>
        <begin position="86"/>
        <end position="109"/>
    </location>
</feature>
<comment type="catalytic activity">
    <reaction evidence="1">
        <text>ATP + protein L-histidine = ADP + protein N-phospho-L-histidine.</text>
        <dbReference type="EC" id="2.7.13.3"/>
    </reaction>
</comment>
<dbReference type="GO" id="GO:0016020">
    <property type="term" value="C:membrane"/>
    <property type="evidence" value="ECO:0007669"/>
    <property type="project" value="UniProtKB-SubCell"/>
</dbReference>
<evidence type="ECO:0000256" key="3">
    <source>
        <dbReference type="ARBA" id="ARBA00012438"/>
    </source>
</evidence>
<dbReference type="InterPro" id="IPR025201">
    <property type="entry name" value="KdpD_TM"/>
</dbReference>
<feature type="transmembrane region" description="Helical" evidence="13">
    <location>
        <begin position="40"/>
        <end position="58"/>
    </location>
</feature>
<evidence type="ECO:0000313" key="16">
    <source>
        <dbReference type="EMBL" id="PZQ19983.1"/>
    </source>
</evidence>
<comment type="caution">
    <text evidence="16">The sequence shown here is derived from an EMBL/GenBank/DDBJ whole genome shotgun (WGS) entry which is preliminary data.</text>
</comment>
<dbReference type="InterPro" id="IPR011495">
    <property type="entry name" value="Sig_transdc_His_kin_sub2_dim/P"/>
</dbReference>
<feature type="domain" description="Sensor protein KdpD transmembrane" evidence="15">
    <location>
        <begin position="17"/>
        <end position="120"/>
    </location>
</feature>
<evidence type="ECO:0000256" key="13">
    <source>
        <dbReference type="SAM" id="Phobius"/>
    </source>
</evidence>
<dbReference type="PANTHER" id="PTHR41523:SF8">
    <property type="entry name" value="ETHYLENE RESPONSE SENSOR PROTEIN"/>
    <property type="match status" value="1"/>
</dbReference>
<name>A0A2W5MQI3_SPHMC</name>
<evidence type="ECO:0000256" key="8">
    <source>
        <dbReference type="ARBA" id="ARBA00022777"/>
    </source>
</evidence>
<evidence type="ECO:0000256" key="12">
    <source>
        <dbReference type="ARBA" id="ARBA00023136"/>
    </source>
</evidence>
<reference evidence="16 17" key="1">
    <citation type="submission" date="2017-08" db="EMBL/GenBank/DDBJ databases">
        <title>Infants hospitalized years apart are colonized by the same room-sourced microbial strains.</title>
        <authorList>
            <person name="Brooks B."/>
            <person name="Olm M.R."/>
            <person name="Firek B.A."/>
            <person name="Baker R."/>
            <person name="Thomas B.C."/>
            <person name="Morowitz M.J."/>
            <person name="Banfield J.F."/>
        </authorList>
    </citation>
    <scope>NUCLEOTIDE SEQUENCE [LARGE SCALE GENOMIC DNA]</scope>
    <source>
        <strain evidence="16">S2_005_003_R2_47</strain>
    </source>
</reference>
<evidence type="ECO:0000256" key="1">
    <source>
        <dbReference type="ARBA" id="ARBA00000085"/>
    </source>
</evidence>
<feature type="domain" description="Signal transduction histidine kinase subgroup 2 dimerisation and phosphoacceptor" evidence="14">
    <location>
        <begin position="139"/>
        <end position="194"/>
    </location>
</feature>
<evidence type="ECO:0000256" key="6">
    <source>
        <dbReference type="ARBA" id="ARBA00022692"/>
    </source>
</evidence>
<dbReference type="AlphaFoldDB" id="A0A2W5MQI3"/>